<dbReference type="SMART" id="SM00901">
    <property type="entry name" value="FRG"/>
    <property type="match status" value="1"/>
</dbReference>
<dbReference type="STRING" id="442899.SAMN05720591_12244"/>
<evidence type="ECO:0000313" key="2">
    <source>
        <dbReference type="EMBL" id="GEN56397.1"/>
    </source>
</evidence>
<comment type="caution">
    <text evidence="2">The sequence shown here is derived from an EMBL/GenBank/DDBJ whole genome shotgun (WGS) entry which is preliminary data.</text>
</comment>
<gene>
    <name evidence="2" type="ORF">HAL01_08610</name>
</gene>
<organism evidence="2 3">
    <name type="scientific">Halolactibacillus alkaliphilus</name>
    <dbReference type="NCBI Taxonomy" id="442899"/>
    <lineage>
        <taxon>Bacteria</taxon>
        <taxon>Bacillati</taxon>
        <taxon>Bacillota</taxon>
        <taxon>Bacilli</taxon>
        <taxon>Bacillales</taxon>
        <taxon>Bacillaceae</taxon>
        <taxon>Halolactibacillus</taxon>
    </lineage>
</organism>
<dbReference type="InterPro" id="IPR014966">
    <property type="entry name" value="FRG-dom"/>
</dbReference>
<evidence type="ECO:0000259" key="1">
    <source>
        <dbReference type="SMART" id="SM00901"/>
    </source>
</evidence>
<dbReference type="EMBL" id="BJYE01000007">
    <property type="protein sequence ID" value="GEN56397.1"/>
    <property type="molecule type" value="Genomic_DNA"/>
</dbReference>
<dbReference type="AlphaFoldDB" id="A0A511X0C2"/>
<dbReference type="Proteomes" id="UP000321400">
    <property type="component" value="Unassembled WGS sequence"/>
</dbReference>
<proteinExistence type="predicted"/>
<feature type="domain" description="FRG" evidence="1">
    <location>
        <begin position="1"/>
        <end position="69"/>
    </location>
</feature>
<name>A0A511X0C2_9BACI</name>
<dbReference type="Pfam" id="PF08867">
    <property type="entry name" value="FRG"/>
    <property type="match status" value="1"/>
</dbReference>
<dbReference type="OrthoDB" id="9816036at2"/>
<protein>
    <recommendedName>
        <fullName evidence="1">FRG domain-containing protein</fullName>
    </recommendedName>
</protein>
<keyword evidence="3" id="KW-1185">Reference proteome</keyword>
<accession>A0A511X0C2</accession>
<evidence type="ECO:0000313" key="3">
    <source>
        <dbReference type="Proteomes" id="UP000321400"/>
    </source>
</evidence>
<reference evidence="2 3" key="1">
    <citation type="submission" date="2019-07" db="EMBL/GenBank/DDBJ databases">
        <title>Whole genome shotgun sequence of Halolactibacillus alkaliphilus NBRC 103919.</title>
        <authorList>
            <person name="Hosoyama A."/>
            <person name="Uohara A."/>
            <person name="Ohji S."/>
            <person name="Ichikawa N."/>
        </authorList>
    </citation>
    <scope>NUCLEOTIDE SEQUENCE [LARGE SCALE GENOMIC DNA]</scope>
    <source>
        <strain evidence="2 3">NBRC 103919</strain>
    </source>
</reference>
<sequence>MEMRNEFKKEVWHKLTSDERSYFIAFSQHHGIPTNLIDVTTSPLVALYFACEFNEPLEVDKEKELGFVYLFEDNFIDITNILTKFKDEIFLDLYAYNRNNILFDLSNLA</sequence>